<dbReference type="EMBL" id="CAJOAX010004445">
    <property type="protein sequence ID" value="CAF3906241.1"/>
    <property type="molecule type" value="Genomic_DNA"/>
</dbReference>
<evidence type="ECO:0000313" key="1">
    <source>
        <dbReference type="EMBL" id="CAF3906241.1"/>
    </source>
</evidence>
<dbReference type="AlphaFoldDB" id="A0A819HVY8"/>
<sequence>MTEQKRPAFGSRHLSDEQDVFSHNAWDDVEWTDEQSEEANTIIEKQYENRMSDTKW</sequence>
<comment type="caution">
    <text evidence="1">The sequence shown here is derived from an EMBL/GenBank/DDBJ whole genome shotgun (WGS) entry which is preliminary data.</text>
</comment>
<accession>A0A819HVY8</accession>
<feature type="non-terminal residue" evidence="1">
    <location>
        <position position="1"/>
    </location>
</feature>
<proteinExistence type="predicted"/>
<organism evidence="1 2">
    <name type="scientific">Rotaria sordida</name>
    <dbReference type="NCBI Taxonomy" id="392033"/>
    <lineage>
        <taxon>Eukaryota</taxon>
        <taxon>Metazoa</taxon>
        <taxon>Spiralia</taxon>
        <taxon>Gnathifera</taxon>
        <taxon>Rotifera</taxon>
        <taxon>Eurotatoria</taxon>
        <taxon>Bdelloidea</taxon>
        <taxon>Philodinida</taxon>
        <taxon>Philodinidae</taxon>
        <taxon>Rotaria</taxon>
    </lineage>
</organism>
<gene>
    <name evidence="1" type="ORF">OTI717_LOCUS24053</name>
</gene>
<name>A0A819HVY8_9BILA</name>
<dbReference type="Proteomes" id="UP000663823">
    <property type="component" value="Unassembled WGS sequence"/>
</dbReference>
<protein>
    <submittedName>
        <fullName evidence="1">Uncharacterized protein</fullName>
    </submittedName>
</protein>
<evidence type="ECO:0000313" key="2">
    <source>
        <dbReference type="Proteomes" id="UP000663823"/>
    </source>
</evidence>
<reference evidence="1" key="1">
    <citation type="submission" date="2021-02" db="EMBL/GenBank/DDBJ databases">
        <authorList>
            <person name="Nowell W R."/>
        </authorList>
    </citation>
    <scope>NUCLEOTIDE SEQUENCE</scope>
</reference>